<dbReference type="InterPro" id="IPR021795">
    <property type="entry name" value="DUF3363"/>
</dbReference>
<keyword evidence="4" id="KW-1185">Reference proteome</keyword>
<dbReference type="InterPro" id="IPR005094">
    <property type="entry name" value="Endonuclease_MobA/VirD2"/>
</dbReference>
<proteinExistence type="predicted"/>
<gene>
    <name evidence="3" type="ORF">MPC4_150119</name>
</gene>
<comment type="caution">
    <text evidence="3">The sequence shown here is derived from an EMBL/GenBank/DDBJ whole genome shotgun (WGS) entry which is preliminary data.</text>
</comment>
<feature type="compositionally biased region" description="Basic residues" evidence="1">
    <location>
        <begin position="12"/>
        <end position="21"/>
    </location>
</feature>
<reference evidence="3 4" key="1">
    <citation type="submission" date="2019-05" db="EMBL/GenBank/DDBJ databases">
        <authorList>
            <person name="Farhan Ul Haque M."/>
        </authorList>
    </citation>
    <scope>NUCLEOTIDE SEQUENCE [LARGE SCALE GENOMIC DNA]</scope>
    <source>
        <strain evidence="3">2</strain>
    </source>
</reference>
<dbReference type="Pfam" id="PF03432">
    <property type="entry name" value="Relaxase"/>
    <property type="match status" value="1"/>
</dbReference>
<evidence type="ECO:0000313" key="4">
    <source>
        <dbReference type="Proteomes" id="UP000485880"/>
    </source>
</evidence>
<protein>
    <recommendedName>
        <fullName evidence="2">MobA/VirD2-like nuclease domain-containing protein</fullName>
    </recommendedName>
</protein>
<feature type="domain" description="MobA/VirD2-like nuclease" evidence="2">
    <location>
        <begin position="127"/>
        <end position="205"/>
    </location>
</feature>
<evidence type="ECO:0000313" key="3">
    <source>
        <dbReference type="EMBL" id="VTZ49338.1"/>
    </source>
</evidence>
<dbReference type="Proteomes" id="UP000485880">
    <property type="component" value="Unassembled WGS sequence"/>
</dbReference>
<organism evidence="3 4">
    <name type="scientific">Methylocella tundrae</name>
    <dbReference type="NCBI Taxonomy" id="227605"/>
    <lineage>
        <taxon>Bacteria</taxon>
        <taxon>Pseudomonadati</taxon>
        <taxon>Pseudomonadota</taxon>
        <taxon>Alphaproteobacteria</taxon>
        <taxon>Hyphomicrobiales</taxon>
        <taxon>Beijerinckiaceae</taxon>
        <taxon>Methylocella</taxon>
    </lineage>
</organism>
<accession>A0A8B6M3E3</accession>
<name>A0A8B6M3E3_METTU</name>
<dbReference type="Pfam" id="PF11843">
    <property type="entry name" value="DUF3363"/>
    <property type="match status" value="1"/>
</dbReference>
<sequence>MAEENDFQPRPGRIRSSRSQRAKPFIAQALAAAQRAGGGISRQGLLRSGSRSTFGRGRVASVRANRLLTGRSRLVTVKTRVVRHTARSSPLGAHLGYLRREGVTRDGEKARLFGPETDDADPKGFAERCEKDRHHFRFILWPEDAPEMADLQGFTRELVGQMEKDLGTKLDWVAVDHWNTQHPHVHIIVRGVAEDGQDLVISRDYIKEGMRARAQDLATQELGPRSDLEIRHALERQVEAERWTQLDRQLARDADRHGVIDLATDVAQQPDEFRSLKVGRLRHLESLGLAHQLGPGQWTMDEAAESTLRELGERGDIIKRMHQGLRERGIERAAASYVLAGESLDVPVIGRLVDRGLDDELKGTAYAVIDGVDGRTHHIKFLDLDATGDSTPDSIVELRKFDDAQAAPRRARRAL</sequence>
<dbReference type="EMBL" id="CABFMQ020000057">
    <property type="protein sequence ID" value="VTZ49338.1"/>
    <property type="molecule type" value="Genomic_DNA"/>
</dbReference>
<dbReference type="AlphaFoldDB" id="A0A8B6M3E3"/>
<feature type="region of interest" description="Disordered" evidence="1">
    <location>
        <begin position="1"/>
        <end position="21"/>
    </location>
</feature>
<evidence type="ECO:0000259" key="2">
    <source>
        <dbReference type="Pfam" id="PF03432"/>
    </source>
</evidence>
<evidence type="ECO:0000256" key="1">
    <source>
        <dbReference type="SAM" id="MobiDB-lite"/>
    </source>
</evidence>